<sequence>MLQASSLPRRILSSPCCLLKRKLPHDVASQCIRQYQSRGKRSKSTADRNRQPSAAGSVAGLDSRGTVFRQTQTTEKDIERKPSLVEQLFPEESRRYEDSQVARQLECEIPRLSLEHLVDPGQANTARVRRKTEDSEPTSQYRRRLMQQMDEGGPQTSVLVLRNASKSLTIEDFRRLIPQGRHIEGWTLEQGDIVNVVAGRDLADLSHQNYYFLLFSSVLSAFTYQGHVTAIHRLVSSHMPSSLFSPLPPGPGQIVDGLDAHAAIEAYSLTSPLQPLHLRQLKPPLSPLVQSIVRNHGYAALVNRIDRMPFEVRLTLQGPQLSVFTVRRILEHSGRDRGLSWSGGDEAQMRVSKWEPHRSISPMDESAYSRYNDITALDEEQQIQADAYKEKASRRSHPPVYIVGFEDQRAMHSFVHYWHKRPLCHENVHPVNEDAGDEPPPIADVEVLW</sequence>
<gene>
    <name evidence="2" type="ORF">K431DRAFT_283328</name>
</gene>
<proteinExistence type="predicted"/>
<evidence type="ECO:0000313" key="2">
    <source>
        <dbReference type="EMBL" id="KAF2723166.1"/>
    </source>
</evidence>
<evidence type="ECO:0000256" key="1">
    <source>
        <dbReference type="SAM" id="MobiDB-lite"/>
    </source>
</evidence>
<name>A0A9P4US07_9PEZI</name>
<evidence type="ECO:0000313" key="3">
    <source>
        <dbReference type="Proteomes" id="UP000799441"/>
    </source>
</evidence>
<feature type="region of interest" description="Disordered" evidence="1">
    <location>
        <begin position="34"/>
        <end position="66"/>
    </location>
</feature>
<dbReference type="Proteomes" id="UP000799441">
    <property type="component" value="Unassembled WGS sequence"/>
</dbReference>
<dbReference type="EMBL" id="MU003778">
    <property type="protein sequence ID" value="KAF2723166.1"/>
    <property type="molecule type" value="Genomic_DNA"/>
</dbReference>
<accession>A0A9P4US07</accession>
<keyword evidence="3" id="KW-1185">Reference proteome</keyword>
<reference evidence="2" key="1">
    <citation type="journal article" date="2020" name="Stud. Mycol.">
        <title>101 Dothideomycetes genomes: a test case for predicting lifestyles and emergence of pathogens.</title>
        <authorList>
            <person name="Haridas S."/>
            <person name="Albert R."/>
            <person name="Binder M."/>
            <person name="Bloem J."/>
            <person name="Labutti K."/>
            <person name="Salamov A."/>
            <person name="Andreopoulos B."/>
            <person name="Baker S."/>
            <person name="Barry K."/>
            <person name="Bills G."/>
            <person name="Bluhm B."/>
            <person name="Cannon C."/>
            <person name="Castanera R."/>
            <person name="Culley D."/>
            <person name="Daum C."/>
            <person name="Ezra D."/>
            <person name="Gonzalez J."/>
            <person name="Henrissat B."/>
            <person name="Kuo A."/>
            <person name="Liang C."/>
            <person name="Lipzen A."/>
            <person name="Lutzoni F."/>
            <person name="Magnuson J."/>
            <person name="Mondo S."/>
            <person name="Nolan M."/>
            <person name="Ohm R."/>
            <person name="Pangilinan J."/>
            <person name="Park H.-J."/>
            <person name="Ramirez L."/>
            <person name="Alfaro M."/>
            <person name="Sun H."/>
            <person name="Tritt A."/>
            <person name="Yoshinaga Y."/>
            <person name="Zwiers L.-H."/>
            <person name="Turgeon B."/>
            <person name="Goodwin S."/>
            <person name="Spatafora J."/>
            <person name="Crous P."/>
            <person name="Grigoriev I."/>
        </authorList>
    </citation>
    <scope>NUCLEOTIDE SEQUENCE</scope>
    <source>
        <strain evidence="2">CBS 116435</strain>
    </source>
</reference>
<organism evidence="2 3">
    <name type="scientific">Polychaeton citri CBS 116435</name>
    <dbReference type="NCBI Taxonomy" id="1314669"/>
    <lineage>
        <taxon>Eukaryota</taxon>
        <taxon>Fungi</taxon>
        <taxon>Dikarya</taxon>
        <taxon>Ascomycota</taxon>
        <taxon>Pezizomycotina</taxon>
        <taxon>Dothideomycetes</taxon>
        <taxon>Dothideomycetidae</taxon>
        <taxon>Capnodiales</taxon>
        <taxon>Capnodiaceae</taxon>
        <taxon>Polychaeton</taxon>
    </lineage>
</organism>
<dbReference type="AlphaFoldDB" id="A0A9P4US07"/>
<comment type="caution">
    <text evidence="2">The sequence shown here is derived from an EMBL/GenBank/DDBJ whole genome shotgun (WGS) entry which is preliminary data.</text>
</comment>
<protein>
    <submittedName>
        <fullName evidence="2">Uncharacterized protein</fullName>
    </submittedName>
</protein>
<feature type="region of interest" description="Disordered" evidence="1">
    <location>
        <begin position="120"/>
        <end position="140"/>
    </location>
</feature>
<dbReference type="OrthoDB" id="5332316at2759"/>